<dbReference type="PANTHER" id="PTHR40036">
    <property type="entry name" value="MACROCIN O-METHYLTRANSFERASE"/>
    <property type="match status" value="1"/>
</dbReference>
<name>A0A428ZHN4_KIBAR</name>
<dbReference type="AlphaFoldDB" id="A0A428ZHN4"/>
<reference evidence="1 2" key="1">
    <citation type="submission" date="2018-05" db="EMBL/GenBank/DDBJ databases">
        <title>Evolution of GPA BGCs.</title>
        <authorList>
            <person name="Waglechner N."/>
            <person name="Wright G.D."/>
        </authorList>
    </citation>
    <scope>NUCLEOTIDE SEQUENCE [LARGE SCALE GENOMIC DNA]</scope>
    <source>
        <strain evidence="1 2">A82846</strain>
    </source>
</reference>
<sequence>MSQAGELEATLQSAALILEHMREAQALHSARQTLEHALTLASRDGMALEFGVYTGSTLEVIAHARDKKSVYGFDSFQGLPETWRPGFLAGTFAMDGLPDVPGAELVVGTFDATLPGFLAEHAGPVDFLHVDCDLYASTKTVLDHVGPHLHPGSIVVFDEYVNYPGWQEHEHRAWSEYIERTGLRFEYAGYTVDHEQVIVRVLGTSGS</sequence>
<dbReference type="OrthoDB" id="7056009at2"/>
<dbReference type="SUPFAM" id="SSF53335">
    <property type="entry name" value="S-adenosyl-L-methionine-dependent methyltransferases"/>
    <property type="match status" value="1"/>
</dbReference>
<dbReference type="Gene3D" id="3.40.50.150">
    <property type="entry name" value="Vaccinia Virus protein VP39"/>
    <property type="match status" value="1"/>
</dbReference>
<dbReference type="InterPro" id="IPR008884">
    <property type="entry name" value="TylF_MeTrfase"/>
</dbReference>
<dbReference type="EMBL" id="QHKI01000006">
    <property type="protein sequence ID" value="RSM87599.1"/>
    <property type="molecule type" value="Genomic_DNA"/>
</dbReference>
<dbReference type="PANTHER" id="PTHR40036:SF1">
    <property type="entry name" value="MACROCIN O-METHYLTRANSFERASE"/>
    <property type="match status" value="1"/>
</dbReference>
<evidence type="ECO:0000313" key="2">
    <source>
        <dbReference type="Proteomes" id="UP000287547"/>
    </source>
</evidence>
<proteinExistence type="predicted"/>
<organism evidence="1 2">
    <name type="scientific">Kibdelosporangium aridum</name>
    <dbReference type="NCBI Taxonomy" id="2030"/>
    <lineage>
        <taxon>Bacteria</taxon>
        <taxon>Bacillati</taxon>
        <taxon>Actinomycetota</taxon>
        <taxon>Actinomycetes</taxon>
        <taxon>Pseudonocardiales</taxon>
        <taxon>Pseudonocardiaceae</taxon>
        <taxon>Kibdelosporangium</taxon>
    </lineage>
</organism>
<evidence type="ECO:0000313" key="1">
    <source>
        <dbReference type="EMBL" id="RSM87599.1"/>
    </source>
</evidence>
<dbReference type="Pfam" id="PF13578">
    <property type="entry name" value="Methyltransf_24"/>
    <property type="match status" value="1"/>
</dbReference>
<dbReference type="InterPro" id="IPR029063">
    <property type="entry name" value="SAM-dependent_MTases_sf"/>
</dbReference>
<protein>
    <recommendedName>
        <fullName evidence="3">Class I SAM-dependent methyltransferase</fullName>
    </recommendedName>
</protein>
<accession>A0A428ZHN4</accession>
<dbReference type="Proteomes" id="UP000287547">
    <property type="component" value="Unassembled WGS sequence"/>
</dbReference>
<comment type="caution">
    <text evidence="1">The sequence shown here is derived from an EMBL/GenBank/DDBJ whole genome shotgun (WGS) entry which is preliminary data.</text>
</comment>
<gene>
    <name evidence="1" type="ORF">DMH04_10535</name>
</gene>
<evidence type="ECO:0008006" key="3">
    <source>
        <dbReference type="Google" id="ProtNLM"/>
    </source>
</evidence>